<keyword evidence="7" id="KW-0325">Glycoprotein</keyword>
<dbReference type="Pfam" id="PF13206">
    <property type="entry name" value="VSG_B"/>
    <property type="match status" value="1"/>
</dbReference>
<evidence type="ECO:0000256" key="6">
    <source>
        <dbReference type="ARBA" id="ARBA00023136"/>
    </source>
</evidence>
<evidence type="ECO:0000256" key="4">
    <source>
        <dbReference type="ARBA" id="ARBA00022622"/>
    </source>
</evidence>
<evidence type="ECO:0000259" key="11">
    <source>
        <dbReference type="Pfam" id="PF13206"/>
    </source>
</evidence>
<feature type="signal peptide" evidence="10">
    <location>
        <begin position="1"/>
        <end position="19"/>
    </location>
</feature>
<accession>A0A1J0R679</accession>
<dbReference type="VEuPathDB" id="TriTrypDB:Tb1125.11.19130"/>
<feature type="region of interest" description="Disordered" evidence="9">
    <location>
        <begin position="423"/>
        <end position="467"/>
    </location>
</feature>
<dbReference type="GO" id="GO:0005886">
    <property type="term" value="C:plasma membrane"/>
    <property type="evidence" value="ECO:0007669"/>
    <property type="project" value="UniProtKB-SubCell"/>
</dbReference>
<evidence type="ECO:0000256" key="8">
    <source>
        <dbReference type="ARBA" id="ARBA00023288"/>
    </source>
</evidence>
<dbReference type="VEuPathDB" id="TriTrypDB:Tb11.0230"/>
<comment type="function">
    <text evidence="1">VSG forms a coat on the surface of the parasite. The trypanosome evades the immune response of the host by expressing a series of antigenically distinct VSGs from an estimated 1000 VSG genes.</text>
</comment>
<keyword evidence="6" id="KW-0472">Membrane</keyword>
<keyword evidence="4" id="KW-0336">GPI-anchor</keyword>
<comment type="subcellular location">
    <subcellularLocation>
        <location evidence="2">Cell membrane</location>
        <topology evidence="2">Lipid-anchor</topology>
        <topology evidence="2">GPI-anchor</topology>
    </subcellularLocation>
</comment>
<keyword evidence="8" id="KW-0449">Lipoprotein</keyword>
<proteinExistence type="predicted"/>
<dbReference type="AlphaFoldDB" id="A0A1J0R679"/>
<dbReference type="VEuPathDB" id="TriTrypDB:Tb427_000567200"/>
<evidence type="ECO:0000256" key="1">
    <source>
        <dbReference type="ARBA" id="ARBA00002523"/>
    </source>
</evidence>
<evidence type="ECO:0000256" key="5">
    <source>
        <dbReference type="ARBA" id="ARBA00022729"/>
    </source>
</evidence>
<evidence type="ECO:0000256" key="3">
    <source>
        <dbReference type="ARBA" id="ARBA00022475"/>
    </source>
</evidence>
<evidence type="ECO:0000256" key="10">
    <source>
        <dbReference type="SAM" id="SignalP"/>
    </source>
</evidence>
<organism evidence="12">
    <name type="scientific">Trypanosoma brucei</name>
    <dbReference type="NCBI Taxonomy" id="5691"/>
    <lineage>
        <taxon>Eukaryota</taxon>
        <taxon>Discoba</taxon>
        <taxon>Euglenozoa</taxon>
        <taxon>Kinetoplastea</taxon>
        <taxon>Metakinetoplastina</taxon>
        <taxon>Trypanosomatida</taxon>
        <taxon>Trypanosomatidae</taxon>
        <taxon>Trypanosoma</taxon>
    </lineage>
</organism>
<dbReference type="EMBL" id="KX699396">
    <property type="protein sequence ID" value="APD73352.1"/>
    <property type="molecule type" value="Genomic_DNA"/>
</dbReference>
<evidence type="ECO:0000256" key="9">
    <source>
        <dbReference type="SAM" id="MobiDB-lite"/>
    </source>
</evidence>
<sequence>MLGHVLSIVLITALRFVDGAADDNAAAHQFMCRLTALAVTPVEPPALETDAGGVMTTLEQLNASTSDTKWQAMFDTSEANTKGDQFPDSGPAVQHKKEWQQAWPLWWRAFKSAREAKIGFDDNKDYKPISDKHQIAALHAVVKQLTAAAAPLHSKYLAAKRQATETQNAAAQKALTAALYGGDGDKSDIKQPTTLATGTTYGQVCAKTATGKSIIGDFFCLCNAATASQKVCTDAYTGADWSASVTATTTEWTTLKQTCPATESEQPSPENIQGTIAAFTATLTQTSSATELYVRLGTSDDHTCTGAANKVCVDYSEHFKKNSGKGIQAIAWVKKLQEAATALRRMYSAAQLAEAYATQLMAYKANADAAYEAAIAGNLVTAAAAANQTSNDKTTVSPAADSNCAEYRVNKTCTENDCKWDSTKETTGNHCKAKDKEEQTNAKATGTGEGAAGTNCEPKSSPIKKLKGNAKMDANGMEKRVNIPLFS</sequence>
<keyword evidence="3" id="KW-1003">Cell membrane</keyword>
<dbReference type="InterPro" id="IPR025932">
    <property type="entry name" value="Trypano_VSG_B_N_dom"/>
</dbReference>
<keyword evidence="5 10" id="KW-0732">Signal</keyword>
<feature type="chain" id="PRO_5013017834" evidence="10">
    <location>
        <begin position="20"/>
        <end position="487"/>
    </location>
</feature>
<evidence type="ECO:0000313" key="12">
    <source>
        <dbReference type="EMBL" id="APD73352.1"/>
    </source>
</evidence>
<name>A0A1J0R679_9TRYP</name>
<reference evidence="12" key="1">
    <citation type="submission" date="2016-08" db="EMBL/GenBank/DDBJ databases">
        <title>VSG repertoire of Trypanosoma brucei EATRO 1125.</title>
        <authorList>
            <person name="Cross G.A."/>
        </authorList>
    </citation>
    <scope>NUCLEOTIDE SEQUENCE</scope>
    <source>
        <strain evidence="12">EATRO 1125</strain>
    </source>
</reference>
<dbReference type="GO" id="GO:0098552">
    <property type="term" value="C:side of membrane"/>
    <property type="evidence" value="ECO:0007669"/>
    <property type="project" value="UniProtKB-KW"/>
</dbReference>
<feature type="domain" description="Trypanosome variant surface glycoprotein B-type N-terminal" evidence="11">
    <location>
        <begin position="15"/>
        <end position="360"/>
    </location>
</feature>
<protein>
    <submittedName>
        <fullName evidence="12">Variant surface glycoprotein 1125.1086</fullName>
    </submittedName>
</protein>
<evidence type="ECO:0000256" key="2">
    <source>
        <dbReference type="ARBA" id="ARBA00004609"/>
    </source>
</evidence>
<evidence type="ECO:0000256" key="7">
    <source>
        <dbReference type="ARBA" id="ARBA00023180"/>
    </source>
</evidence>